<gene>
    <name evidence="1" type="ORF">H9Q80_00345</name>
</gene>
<keyword evidence="2" id="KW-1185">Reference proteome</keyword>
<dbReference type="AlphaFoldDB" id="A0A7G9GNQ9"/>
<dbReference type="Proteomes" id="UP000515856">
    <property type="component" value="Chromosome"/>
</dbReference>
<sequence>MLDYKEEKQDVESFITSVVKKLSAPNKQRAADILVGLQLAETPAIADHKKANYPHGSVPAQCG</sequence>
<accession>A0A7G9GNQ9</accession>
<dbReference type="KEGG" id="ehn:H9Q80_00345"/>
<dbReference type="RefSeq" id="WP_118667156.1">
    <property type="nucleotide sequence ID" value="NZ_CP060636.1"/>
</dbReference>
<organism evidence="1 2">
    <name type="scientific">[Eubacterium] hominis</name>
    <dbReference type="NCBI Taxonomy" id="2764325"/>
    <lineage>
        <taxon>Bacteria</taxon>
        <taxon>Bacillati</taxon>
        <taxon>Bacillota</taxon>
        <taxon>Erysipelotrichia</taxon>
        <taxon>Erysipelotrichales</taxon>
        <taxon>Erysipelotrichaceae</taxon>
        <taxon>Amedibacillus</taxon>
    </lineage>
</organism>
<proteinExistence type="predicted"/>
<evidence type="ECO:0000313" key="1">
    <source>
        <dbReference type="EMBL" id="QNM12441.1"/>
    </source>
</evidence>
<reference evidence="1 2" key="1">
    <citation type="submission" date="2020-08" db="EMBL/GenBank/DDBJ databases">
        <authorList>
            <person name="Liu C."/>
            <person name="Sun Q."/>
        </authorList>
    </citation>
    <scope>NUCLEOTIDE SEQUENCE [LARGE SCALE GENOMIC DNA]</scope>
    <source>
        <strain evidence="1 2">NSJ-61</strain>
    </source>
</reference>
<evidence type="ECO:0000313" key="2">
    <source>
        <dbReference type="Proteomes" id="UP000515856"/>
    </source>
</evidence>
<dbReference type="EMBL" id="CP060636">
    <property type="protein sequence ID" value="QNM12441.1"/>
    <property type="molecule type" value="Genomic_DNA"/>
</dbReference>
<protein>
    <submittedName>
        <fullName evidence="1">Uncharacterized protein</fullName>
    </submittedName>
</protein>
<name>A0A7G9GNQ9_9FIRM</name>